<gene>
    <name evidence="3" type="ORF">SOO65_02345</name>
</gene>
<evidence type="ECO:0000256" key="2">
    <source>
        <dbReference type="SAM" id="SignalP"/>
    </source>
</evidence>
<feature type="coiled-coil region" evidence="1">
    <location>
        <begin position="23"/>
        <end position="85"/>
    </location>
</feature>
<feature type="chain" id="PRO_5043858940" evidence="2">
    <location>
        <begin position="19"/>
        <end position="205"/>
    </location>
</feature>
<keyword evidence="2" id="KW-0732">Signal</keyword>
<keyword evidence="4" id="KW-1185">Reference proteome</keyword>
<dbReference type="EMBL" id="CP139487">
    <property type="protein sequence ID" value="WPU65580.1"/>
    <property type="molecule type" value="Genomic_DNA"/>
</dbReference>
<organism evidence="3 4">
    <name type="scientific">Peredibacter starrii</name>
    <dbReference type="NCBI Taxonomy" id="28202"/>
    <lineage>
        <taxon>Bacteria</taxon>
        <taxon>Pseudomonadati</taxon>
        <taxon>Bdellovibrionota</taxon>
        <taxon>Bacteriovoracia</taxon>
        <taxon>Bacteriovoracales</taxon>
        <taxon>Bacteriovoracaceae</taxon>
        <taxon>Peredibacter</taxon>
    </lineage>
</organism>
<dbReference type="AlphaFoldDB" id="A0AAX4HR97"/>
<dbReference type="KEGG" id="psti:SOO65_02345"/>
<sequence>MKFVMMIAVLLSGLSAFAQTDALSQCRAQNDRLQFQLRDLTARLRTCEQGTGGGYGEVEYLRQENYRLTEQNRQLQFRIDELEGRGYQQFYCVAGCYDVNSRIDTRYMEAASAPTQLEAEMLAKQLTHKTYSCNFGVKTYKCEAMRGEAQMNYCTVACSDVNGRADERFSAGARGRNTVEAEMLAIKELKKTYACNFGIKVTACN</sequence>
<evidence type="ECO:0000313" key="4">
    <source>
        <dbReference type="Proteomes" id="UP001324634"/>
    </source>
</evidence>
<protein>
    <submittedName>
        <fullName evidence="3">Uncharacterized protein</fullName>
    </submittedName>
</protein>
<keyword evidence="1" id="KW-0175">Coiled coil</keyword>
<reference evidence="3 4" key="1">
    <citation type="submission" date="2023-11" db="EMBL/GenBank/DDBJ databases">
        <title>Peredibacter starrii A3.12.</title>
        <authorList>
            <person name="Mitchell R.J."/>
        </authorList>
    </citation>
    <scope>NUCLEOTIDE SEQUENCE [LARGE SCALE GENOMIC DNA]</scope>
    <source>
        <strain evidence="3 4">A3.12</strain>
    </source>
</reference>
<name>A0AAX4HR97_9BACT</name>
<evidence type="ECO:0000256" key="1">
    <source>
        <dbReference type="SAM" id="Coils"/>
    </source>
</evidence>
<evidence type="ECO:0000313" key="3">
    <source>
        <dbReference type="EMBL" id="WPU65580.1"/>
    </source>
</evidence>
<dbReference type="Proteomes" id="UP001324634">
    <property type="component" value="Chromosome"/>
</dbReference>
<accession>A0AAX4HR97</accession>
<feature type="signal peptide" evidence="2">
    <location>
        <begin position="1"/>
        <end position="18"/>
    </location>
</feature>
<proteinExistence type="predicted"/>
<dbReference type="RefSeq" id="WP_321396330.1">
    <property type="nucleotide sequence ID" value="NZ_CP139487.1"/>
</dbReference>